<proteinExistence type="predicted"/>
<evidence type="ECO:0000256" key="3">
    <source>
        <dbReference type="ARBA" id="ARBA00022989"/>
    </source>
</evidence>
<gene>
    <name evidence="5" type="ORF">FHR21_000150</name>
</gene>
<dbReference type="Proteomes" id="UP000537161">
    <property type="component" value="Unassembled WGS sequence"/>
</dbReference>
<organism evidence="5 6">
    <name type="scientific">Sphingopyxis panaciterrulae</name>
    <dbReference type="NCBI Taxonomy" id="462372"/>
    <lineage>
        <taxon>Bacteria</taxon>
        <taxon>Pseudomonadati</taxon>
        <taxon>Pseudomonadota</taxon>
        <taxon>Alphaproteobacteria</taxon>
        <taxon>Sphingomonadales</taxon>
        <taxon>Sphingomonadaceae</taxon>
        <taxon>Sphingopyxis</taxon>
    </lineage>
</organism>
<evidence type="ECO:0000313" key="5">
    <source>
        <dbReference type="EMBL" id="MBB5704825.1"/>
    </source>
</evidence>
<keyword evidence="6" id="KW-1185">Reference proteome</keyword>
<dbReference type="AlphaFoldDB" id="A0A7W9B225"/>
<dbReference type="EMBL" id="JACIJH010000001">
    <property type="protein sequence ID" value="MBB5704825.1"/>
    <property type="molecule type" value="Genomic_DNA"/>
</dbReference>
<evidence type="ECO:0000256" key="4">
    <source>
        <dbReference type="ARBA" id="ARBA00023136"/>
    </source>
</evidence>
<reference evidence="5 6" key="1">
    <citation type="submission" date="2020-08" db="EMBL/GenBank/DDBJ databases">
        <title>Genomic Encyclopedia of Type Strains, Phase IV (KMG-IV): sequencing the most valuable type-strain genomes for metagenomic binning, comparative biology and taxonomic classification.</title>
        <authorList>
            <person name="Goeker M."/>
        </authorList>
    </citation>
    <scope>NUCLEOTIDE SEQUENCE [LARGE SCALE GENOMIC DNA]</scope>
    <source>
        <strain evidence="5 6">DSM 27163</strain>
    </source>
</reference>
<sequence>MVIGALAVLVIGLVAGGWAMTRLLADRNAPPAPKVAAAPVVPGASAAGGEAVAPPEGAQDPPLVVAPVDGANALAARVAELETRLSRITLQAASASGNATRAEGLLIAFAARRALDRGLSLGYLEAQLRLRFGDDQPNAVKTIIDTARDPITLEQLRSELDAMAPQLVGRNSQSGGSLWTGIRRELGELFIFRPAGTQSPRASERIDRARRYLAGGQADKAIEEVEAMPGAEVASEWLIDARRYHEARRALDLIETAAILEPRDSPPAAMPRTGATSR</sequence>
<comment type="caution">
    <text evidence="5">The sequence shown here is derived from an EMBL/GenBank/DDBJ whole genome shotgun (WGS) entry which is preliminary data.</text>
</comment>
<comment type="subcellular location">
    <subcellularLocation>
        <location evidence="1">Membrane</location>
    </subcellularLocation>
</comment>
<dbReference type="GO" id="GO:0016020">
    <property type="term" value="C:membrane"/>
    <property type="evidence" value="ECO:0007669"/>
    <property type="project" value="UniProtKB-SubCell"/>
</dbReference>
<keyword evidence="3" id="KW-1133">Transmembrane helix</keyword>
<keyword evidence="2" id="KW-0812">Transmembrane</keyword>
<evidence type="ECO:0008006" key="7">
    <source>
        <dbReference type="Google" id="ProtNLM"/>
    </source>
</evidence>
<keyword evidence="4" id="KW-0472">Membrane</keyword>
<accession>A0A7W9B225</accession>
<dbReference type="Pfam" id="PF09731">
    <property type="entry name" value="Mitofilin"/>
    <property type="match status" value="1"/>
</dbReference>
<dbReference type="InterPro" id="IPR019133">
    <property type="entry name" value="MIC60"/>
</dbReference>
<evidence type="ECO:0000313" key="6">
    <source>
        <dbReference type="Proteomes" id="UP000537161"/>
    </source>
</evidence>
<evidence type="ECO:0000256" key="2">
    <source>
        <dbReference type="ARBA" id="ARBA00022692"/>
    </source>
</evidence>
<evidence type="ECO:0000256" key="1">
    <source>
        <dbReference type="ARBA" id="ARBA00004370"/>
    </source>
</evidence>
<protein>
    <recommendedName>
        <fullName evidence="7">Inner membrane protein</fullName>
    </recommendedName>
</protein>
<name>A0A7W9B225_9SPHN</name>